<gene>
    <name evidence="2" type="ORF">BOTBODRAFT_33490</name>
</gene>
<name>A0A067MFJ4_BOTB1</name>
<dbReference type="EMBL" id="KL198043">
    <property type="protein sequence ID" value="KDQ13470.1"/>
    <property type="molecule type" value="Genomic_DNA"/>
</dbReference>
<evidence type="ECO:0000313" key="2">
    <source>
        <dbReference type="EMBL" id="KDQ13470.1"/>
    </source>
</evidence>
<feature type="region of interest" description="Disordered" evidence="1">
    <location>
        <begin position="456"/>
        <end position="617"/>
    </location>
</feature>
<feature type="region of interest" description="Disordered" evidence="1">
    <location>
        <begin position="243"/>
        <end position="314"/>
    </location>
</feature>
<dbReference type="AlphaFoldDB" id="A0A067MFJ4"/>
<feature type="region of interest" description="Disordered" evidence="1">
    <location>
        <begin position="27"/>
        <end position="118"/>
    </location>
</feature>
<feature type="compositionally biased region" description="Pro residues" evidence="1">
    <location>
        <begin position="85"/>
        <end position="94"/>
    </location>
</feature>
<feature type="compositionally biased region" description="Basic and acidic residues" evidence="1">
    <location>
        <begin position="71"/>
        <end position="80"/>
    </location>
</feature>
<dbReference type="InParanoid" id="A0A067MFJ4"/>
<sequence>MQSTARRYLVQRQYPGLEAAHTLAPAKFHAATISPPTPTDDAPRPAPTPTSTPSSTTTALTSSPPTTVASIEHRPERESAAKPVQPVPVPPPPKFSRAAPSMAQAATPPPTTLSDTPFPVFDIPAPARVDAPTKFPLERRFLQLTSELQDITLSNAQLRSRAADVEGRIAQIKAKYEAVEAGLPLWLKYAALSRDYVETCGRLERALETVEDNQSKLAHLAETAPIAALEKAKAKLVSCLDRLGPPAEPGPPSAEAEHPEGPTATCPPSPPSKRVSLNRSTRSPFAPSHRQPHPPPPSSSSSTPLPPPPPPRRQTLRAVSVLTARVDATHTRNAYSMSSASIPRAKKDDILPARDSVQQRLREYYAGVVTAQHQHHHARTISTTSASSSLAHSQLRTISEDAPLPVQVEVPEEGDQPALPDYALRLLDELALTEGFDSPGLGLGLKSAVGGKPLSLFEPDRASTYESHHPHPSHPHPHPQDDDEDATPREREESIPKIPEKAPAKRADEGTRISVGIDRKQSFMLSPPPSPFVASTPVPASAPGHHTRSPEAQSQAQKTRGGGGGPGKWLGIVKNAPAKDKDKRQNAGRTAKGKVDERPQSPGRSSTTSRRSWFWNS</sequence>
<keyword evidence="3" id="KW-1185">Reference proteome</keyword>
<organism evidence="2 3">
    <name type="scientific">Botryobasidium botryosum (strain FD-172 SS1)</name>
    <dbReference type="NCBI Taxonomy" id="930990"/>
    <lineage>
        <taxon>Eukaryota</taxon>
        <taxon>Fungi</taxon>
        <taxon>Dikarya</taxon>
        <taxon>Basidiomycota</taxon>
        <taxon>Agaricomycotina</taxon>
        <taxon>Agaricomycetes</taxon>
        <taxon>Cantharellales</taxon>
        <taxon>Botryobasidiaceae</taxon>
        <taxon>Botryobasidium</taxon>
    </lineage>
</organism>
<protein>
    <submittedName>
        <fullName evidence="2">Uncharacterized protein</fullName>
    </submittedName>
</protein>
<dbReference type="Proteomes" id="UP000027195">
    <property type="component" value="Unassembled WGS sequence"/>
</dbReference>
<feature type="compositionally biased region" description="Pro residues" evidence="1">
    <location>
        <begin position="293"/>
        <end position="312"/>
    </location>
</feature>
<feature type="compositionally biased region" description="Basic and acidic residues" evidence="1">
    <location>
        <begin position="486"/>
        <end position="521"/>
    </location>
</feature>
<feature type="compositionally biased region" description="Low complexity" evidence="1">
    <location>
        <begin position="604"/>
        <end position="617"/>
    </location>
</feature>
<feature type="compositionally biased region" description="Basic and acidic residues" evidence="1">
    <location>
        <begin position="458"/>
        <end position="469"/>
    </location>
</feature>
<feature type="compositionally biased region" description="Low complexity" evidence="1">
    <location>
        <begin position="51"/>
        <end position="70"/>
    </location>
</feature>
<reference evidence="3" key="1">
    <citation type="journal article" date="2014" name="Proc. Natl. Acad. Sci. U.S.A.">
        <title>Extensive sampling of basidiomycete genomes demonstrates inadequacy of the white-rot/brown-rot paradigm for wood decay fungi.</title>
        <authorList>
            <person name="Riley R."/>
            <person name="Salamov A.A."/>
            <person name="Brown D.W."/>
            <person name="Nagy L.G."/>
            <person name="Floudas D."/>
            <person name="Held B.W."/>
            <person name="Levasseur A."/>
            <person name="Lombard V."/>
            <person name="Morin E."/>
            <person name="Otillar R."/>
            <person name="Lindquist E.A."/>
            <person name="Sun H."/>
            <person name="LaButti K.M."/>
            <person name="Schmutz J."/>
            <person name="Jabbour D."/>
            <person name="Luo H."/>
            <person name="Baker S.E."/>
            <person name="Pisabarro A.G."/>
            <person name="Walton J.D."/>
            <person name="Blanchette R.A."/>
            <person name="Henrissat B."/>
            <person name="Martin F."/>
            <person name="Cullen D."/>
            <person name="Hibbett D.S."/>
            <person name="Grigoriev I.V."/>
        </authorList>
    </citation>
    <scope>NUCLEOTIDE SEQUENCE [LARGE SCALE GENOMIC DNA]</scope>
    <source>
        <strain evidence="3">FD-172 SS1</strain>
    </source>
</reference>
<dbReference type="HOGENOM" id="CLU_442771_0_0_1"/>
<evidence type="ECO:0000313" key="3">
    <source>
        <dbReference type="Proteomes" id="UP000027195"/>
    </source>
</evidence>
<proteinExistence type="predicted"/>
<evidence type="ECO:0000256" key="1">
    <source>
        <dbReference type="SAM" id="MobiDB-lite"/>
    </source>
</evidence>
<accession>A0A067MFJ4</accession>